<comment type="caution">
    <text evidence="7">The sequence shown here is derived from an EMBL/GenBank/DDBJ whole genome shotgun (WGS) entry which is preliminary data.</text>
</comment>
<accession>A0AAD5TXD0</accession>
<feature type="transmembrane region" description="Helical" evidence="6">
    <location>
        <begin position="299"/>
        <end position="321"/>
    </location>
</feature>
<name>A0AAD5TXD0_9FUNG</name>
<evidence type="ECO:0000256" key="4">
    <source>
        <dbReference type="ARBA" id="ARBA00022989"/>
    </source>
</evidence>
<organism evidence="7 8">
    <name type="scientific">Clydaea vesicula</name>
    <dbReference type="NCBI Taxonomy" id="447962"/>
    <lineage>
        <taxon>Eukaryota</taxon>
        <taxon>Fungi</taxon>
        <taxon>Fungi incertae sedis</taxon>
        <taxon>Chytridiomycota</taxon>
        <taxon>Chytridiomycota incertae sedis</taxon>
        <taxon>Chytridiomycetes</taxon>
        <taxon>Lobulomycetales</taxon>
        <taxon>Lobulomycetaceae</taxon>
        <taxon>Clydaea</taxon>
    </lineage>
</organism>
<dbReference type="GO" id="GO:0042910">
    <property type="term" value="F:xenobiotic transmembrane transporter activity"/>
    <property type="evidence" value="ECO:0007669"/>
    <property type="project" value="InterPro"/>
</dbReference>
<dbReference type="PANTHER" id="PTHR11206">
    <property type="entry name" value="MULTIDRUG RESISTANCE PROTEIN"/>
    <property type="match status" value="1"/>
</dbReference>
<feature type="transmembrane region" description="Helical" evidence="6">
    <location>
        <begin position="268"/>
        <end position="293"/>
    </location>
</feature>
<dbReference type="InterPro" id="IPR045069">
    <property type="entry name" value="MATE_euk"/>
</dbReference>
<feature type="transmembrane region" description="Helical" evidence="6">
    <location>
        <begin position="218"/>
        <end position="241"/>
    </location>
</feature>
<dbReference type="InterPro" id="IPR002528">
    <property type="entry name" value="MATE_fam"/>
</dbReference>
<feature type="transmembrane region" description="Helical" evidence="6">
    <location>
        <begin position="153"/>
        <end position="174"/>
    </location>
</feature>
<evidence type="ECO:0000256" key="1">
    <source>
        <dbReference type="ARBA" id="ARBA00004141"/>
    </source>
</evidence>
<dbReference type="GO" id="GO:1990961">
    <property type="term" value="P:xenobiotic detoxification by transmembrane export across the plasma membrane"/>
    <property type="evidence" value="ECO:0007669"/>
    <property type="project" value="InterPro"/>
</dbReference>
<proteinExistence type="inferred from homology"/>
<evidence type="ECO:0000256" key="6">
    <source>
        <dbReference type="SAM" id="Phobius"/>
    </source>
</evidence>
<feature type="transmembrane region" description="Helical" evidence="6">
    <location>
        <begin position="441"/>
        <end position="464"/>
    </location>
</feature>
<keyword evidence="4 6" id="KW-1133">Transmembrane helix</keyword>
<evidence type="ECO:0000256" key="2">
    <source>
        <dbReference type="ARBA" id="ARBA00010199"/>
    </source>
</evidence>
<keyword evidence="5 6" id="KW-0472">Membrane</keyword>
<dbReference type="NCBIfam" id="TIGR00797">
    <property type="entry name" value="matE"/>
    <property type="match status" value="1"/>
</dbReference>
<reference evidence="7" key="1">
    <citation type="submission" date="2020-05" db="EMBL/GenBank/DDBJ databases">
        <title>Phylogenomic resolution of chytrid fungi.</title>
        <authorList>
            <person name="Stajich J.E."/>
            <person name="Amses K."/>
            <person name="Simmons R."/>
            <person name="Seto K."/>
            <person name="Myers J."/>
            <person name="Bonds A."/>
            <person name="Quandt C.A."/>
            <person name="Barry K."/>
            <person name="Liu P."/>
            <person name="Grigoriev I."/>
            <person name="Longcore J.E."/>
            <person name="James T.Y."/>
        </authorList>
    </citation>
    <scope>NUCLEOTIDE SEQUENCE</scope>
    <source>
        <strain evidence="7">JEL0476</strain>
    </source>
</reference>
<feature type="transmembrane region" description="Helical" evidence="6">
    <location>
        <begin position="186"/>
        <end position="212"/>
    </location>
</feature>
<comment type="similarity">
    <text evidence="2">Belongs to the multi antimicrobial extrusion (MATE) (TC 2.A.66.1) family.</text>
</comment>
<dbReference type="EMBL" id="JADGJW010000631">
    <property type="protein sequence ID" value="KAJ3214329.1"/>
    <property type="molecule type" value="Genomic_DNA"/>
</dbReference>
<evidence type="ECO:0000256" key="3">
    <source>
        <dbReference type="ARBA" id="ARBA00022692"/>
    </source>
</evidence>
<keyword evidence="8" id="KW-1185">Reference proteome</keyword>
<evidence type="ECO:0000256" key="5">
    <source>
        <dbReference type="ARBA" id="ARBA00023136"/>
    </source>
</evidence>
<dbReference type="GO" id="GO:0015297">
    <property type="term" value="F:antiporter activity"/>
    <property type="evidence" value="ECO:0007669"/>
    <property type="project" value="InterPro"/>
</dbReference>
<protein>
    <recommendedName>
        <fullName evidence="9">Multidrug and toxic compound extrusion protein</fullName>
    </recommendedName>
</protein>
<feature type="transmembrane region" description="Helical" evidence="6">
    <location>
        <begin position="123"/>
        <end position="147"/>
    </location>
</feature>
<dbReference type="Pfam" id="PF01554">
    <property type="entry name" value="MatE"/>
    <property type="match status" value="2"/>
</dbReference>
<evidence type="ECO:0000313" key="7">
    <source>
        <dbReference type="EMBL" id="KAJ3214329.1"/>
    </source>
</evidence>
<evidence type="ECO:0008006" key="9">
    <source>
        <dbReference type="Google" id="ProtNLM"/>
    </source>
</evidence>
<comment type="subcellular location">
    <subcellularLocation>
        <location evidence="1">Membrane</location>
        <topology evidence="1">Multi-pass membrane protein</topology>
    </subcellularLocation>
</comment>
<dbReference type="GO" id="GO:0016020">
    <property type="term" value="C:membrane"/>
    <property type="evidence" value="ECO:0007669"/>
    <property type="project" value="UniProtKB-SubCell"/>
</dbReference>
<sequence>MTIDGEAILEQTEPTDSTIPKVDVSGSLNFRVTLTQVASILSLAWPVSLGYLMQNSLGLTEVFSLGHLGTKELAASALATMWANVSGFSIGIGMASALDTLCSQSYTGSSDPHITGKHLQRSLVIMAFLCIPISALWCFTEPLLVIVGQDPEIARLAGIYTSWLIPALFPYFAYDCMKRYLQCQGIMSGMLYVIFAAAPMNMFIQWLLVWGWLKMGFIGAPVGLLFTYCSLPCFLYLYIYFFTSGDSWGGWDLQEAFDIRQLREFLRLGIPGIFQLCSEWWAFEIVALAAGWIGEKELAAQSIVLSSCGLAYMIPLGIAIASTTKIGNALGANFPNLAKVNALSAILLGTTFSIFNSAVFLVTGNIWGWLWSQDPEVVKIVGSIMPMAAVFQFSDGFNCVGGGILRGCGQQKVGAFLNLFGFYVVGIPIGLYAAFKLEWGLFGLWFGLGFALIMVSVFEIIWVFRINWNEEAEKAQIMIGEETRLLSPPSYGSITDDATL</sequence>
<feature type="transmembrane region" description="Helical" evidence="6">
    <location>
        <begin position="342"/>
        <end position="368"/>
    </location>
</feature>
<dbReference type="CDD" id="cd13132">
    <property type="entry name" value="MATE_eukaryotic"/>
    <property type="match status" value="1"/>
</dbReference>
<dbReference type="AlphaFoldDB" id="A0AAD5TXD0"/>
<keyword evidence="3 6" id="KW-0812">Transmembrane</keyword>
<evidence type="ECO:0000313" key="8">
    <source>
        <dbReference type="Proteomes" id="UP001211065"/>
    </source>
</evidence>
<dbReference type="Proteomes" id="UP001211065">
    <property type="component" value="Unassembled WGS sequence"/>
</dbReference>
<feature type="transmembrane region" description="Helical" evidence="6">
    <location>
        <begin position="413"/>
        <end position="435"/>
    </location>
</feature>
<gene>
    <name evidence="7" type="ORF">HK099_006931</name>
</gene>